<dbReference type="Pfam" id="PF05970">
    <property type="entry name" value="PIF1"/>
    <property type="match status" value="1"/>
</dbReference>
<evidence type="ECO:0000259" key="2">
    <source>
        <dbReference type="Pfam" id="PF05970"/>
    </source>
</evidence>
<comment type="catalytic activity">
    <reaction evidence="1">
        <text>ATP + H2O = ADP + phosphate + H(+)</text>
        <dbReference type="Rhea" id="RHEA:13065"/>
        <dbReference type="ChEBI" id="CHEBI:15377"/>
        <dbReference type="ChEBI" id="CHEBI:15378"/>
        <dbReference type="ChEBI" id="CHEBI:30616"/>
        <dbReference type="ChEBI" id="CHEBI:43474"/>
        <dbReference type="ChEBI" id="CHEBI:456216"/>
        <dbReference type="EC" id="5.6.2.3"/>
    </reaction>
</comment>
<keyword evidence="1" id="KW-0233">DNA recombination</keyword>
<reference evidence="4" key="1">
    <citation type="journal article" date="2024" name="IScience">
        <title>Strigolactones Initiate the Formation of Haustorium-like Structures in Castilleja.</title>
        <authorList>
            <person name="Buerger M."/>
            <person name="Peterson D."/>
            <person name="Chory J."/>
        </authorList>
    </citation>
    <scope>NUCLEOTIDE SEQUENCE [LARGE SCALE GENOMIC DNA]</scope>
</reference>
<protein>
    <recommendedName>
        <fullName evidence="1">ATP-dependent DNA helicase</fullName>
        <ecNumber evidence="1">5.6.2.3</ecNumber>
    </recommendedName>
</protein>
<evidence type="ECO:0000313" key="4">
    <source>
        <dbReference type="Proteomes" id="UP001632038"/>
    </source>
</evidence>
<keyword evidence="1" id="KW-0378">Hydrolase</keyword>
<dbReference type="GO" id="GO:0006310">
    <property type="term" value="P:DNA recombination"/>
    <property type="evidence" value="ECO:0007669"/>
    <property type="project" value="UniProtKB-KW"/>
</dbReference>
<keyword evidence="1" id="KW-0234">DNA repair</keyword>
<dbReference type="SUPFAM" id="SSF52540">
    <property type="entry name" value="P-loop containing nucleoside triphosphate hydrolases"/>
    <property type="match status" value="1"/>
</dbReference>
<evidence type="ECO:0000313" key="3">
    <source>
        <dbReference type="EMBL" id="KAL3626370.1"/>
    </source>
</evidence>
<proteinExistence type="inferred from homology"/>
<dbReference type="EC" id="5.6.2.3" evidence="1"/>
<feature type="domain" description="DNA helicase Pif1-like DEAD-box helicase" evidence="2">
    <location>
        <begin position="94"/>
        <end position="230"/>
    </location>
</feature>
<gene>
    <name evidence="3" type="ORF">CASFOL_029919</name>
</gene>
<sequence>MFGIVVGCGFRRIFYIQEDHCYTIQLTEEEIKNLALIEIEIILRRSGRSLKYIDSMPQPDFNNINASTNRMIMDELDYDIVKLELELNVLKPKMTDEQRYVFDVVLDSVYCNKGKTYFLYGYGGTGNTFVWRILSAAIRCKKDIVLNVASSGIASLLLPGGRTTHSRFKIPLTPHESSTCNIKMGTELAELVVLAKLIIWDEAPMMSKYCFKALDRTLRDIMKVNDRANFDNHLAEKPLSLVEISDKYCQLFPRVYEVDGTFNIQIPENMLIQDNGDPIDSLAQVIYPNIEERIEDLKYLQNRAILAPTLDVVDAVNEYMIEKMSGDCHKYFSSNTVANPIQLEIC</sequence>
<dbReference type="GO" id="GO:0005524">
    <property type="term" value="F:ATP binding"/>
    <property type="evidence" value="ECO:0007669"/>
    <property type="project" value="UniProtKB-KW"/>
</dbReference>
<keyword evidence="1" id="KW-0067">ATP-binding</keyword>
<dbReference type="Proteomes" id="UP001632038">
    <property type="component" value="Unassembled WGS sequence"/>
</dbReference>
<keyword evidence="1" id="KW-0347">Helicase</keyword>
<keyword evidence="4" id="KW-1185">Reference proteome</keyword>
<keyword evidence="1" id="KW-0547">Nucleotide-binding</keyword>
<comment type="cofactor">
    <cofactor evidence="1">
        <name>Mg(2+)</name>
        <dbReference type="ChEBI" id="CHEBI:18420"/>
    </cofactor>
</comment>
<dbReference type="GO" id="GO:0043139">
    <property type="term" value="F:5'-3' DNA helicase activity"/>
    <property type="evidence" value="ECO:0007669"/>
    <property type="project" value="UniProtKB-EC"/>
</dbReference>
<dbReference type="PANTHER" id="PTHR10492">
    <property type="match status" value="1"/>
</dbReference>
<dbReference type="Gene3D" id="3.40.50.300">
    <property type="entry name" value="P-loop containing nucleotide triphosphate hydrolases"/>
    <property type="match status" value="1"/>
</dbReference>
<dbReference type="PANTHER" id="PTHR10492:SF97">
    <property type="entry name" value="ATP-DEPENDENT DNA HELICASE"/>
    <property type="match status" value="1"/>
</dbReference>
<comment type="caution">
    <text evidence="3">The sequence shown here is derived from an EMBL/GenBank/DDBJ whole genome shotgun (WGS) entry which is preliminary data.</text>
</comment>
<dbReference type="GO" id="GO:0006281">
    <property type="term" value="P:DNA repair"/>
    <property type="evidence" value="ECO:0007669"/>
    <property type="project" value="UniProtKB-KW"/>
</dbReference>
<accession>A0ABD3C975</accession>
<dbReference type="InterPro" id="IPR010285">
    <property type="entry name" value="DNA_helicase_pif1-like_DEAD"/>
</dbReference>
<name>A0ABD3C975_9LAMI</name>
<evidence type="ECO:0000256" key="1">
    <source>
        <dbReference type="RuleBase" id="RU363044"/>
    </source>
</evidence>
<dbReference type="GO" id="GO:0016787">
    <property type="term" value="F:hydrolase activity"/>
    <property type="evidence" value="ECO:0007669"/>
    <property type="project" value="UniProtKB-KW"/>
</dbReference>
<dbReference type="AlphaFoldDB" id="A0ABD3C975"/>
<keyword evidence="1" id="KW-0227">DNA damage</keyword>
<dbReference type="InterPro" id="IPR027417">
    <property type="entry name" value="P-loop_NTPase"/>
</dbReference>
<dbReference type="EMBL" id="JAVIJP010000047">
    <property type="protein sequence ID" value="KAL3626370.1"/>
    <property type="molecule type" value="Genomic_DNA"/>
</dbReference>
<comment type="similarity">
    <text evidence="1">Belongs to the helicase family.</text>
</comment>
<organism evidence="3 4">
    <name type="scientific">Castilleja foliolosa</name>
    <dbReference type="NCBI Taxonomy" id="1961234"/>
    <lineage>
        <taxon>Eukaryota</taxon>
        <taxon>Viridiplantae</taxon>
        <taxon>Streptophyta</taxon>
        <taxon>Embryophyta</taxon>
        <taxon>Tracheophyta</taxon>
        <taxon>Spermatophyta</taxon>
        <taxon>Magnoliopsida</taxon>
        <taxon>eudicotyledons</taxon>
        <taxon>Gunneridae</taxon>
        <taxon>Pentapetalae</taxon>
        <taxon>asterids</taxon>
        <taxon>lamiids</taxon>
        <taxon>Lamiales</taxon>
        <taxon>Orobanchaceae</taxon>
        <taxon>Pedicularideae</taxon>
        <taxon>Castillejinae</taxon>
        <taxon>Castilleja</taxon>
    </lineage>
</organism>